<accession>A0A8T1FC50</accession>
<evidence type="ECO:0000313" key="3">
    <source>
        <dbReference type="Proteomes" id="UP000697107"/>
    </source>
</evidence>
<feature type="compositionally biased region" description="Acidic residues" evidence="1">
    <location>
        <begin position="96"/>
        <end position="108"/>
    </location>
</feature>
<comment type="caution">
    <text evidence="2">The sequence shown here is derived from an EMBL/GenBank/DDBJ whole genome shotgun (WGS) entry which is preliminary data.</text>
</comment>
<organism evidence="2 3">
    <name type="scientific">Phytophthora cactorum</name>
    <dbReference type="NCBI Taxonomy" id="29920"/>
    <lineage>
        <taxon>Eukaryota</taxon>
        <taxon>Sar</taxon>
        <taxon>Stramenopiles</taxon>
        <taxon>Oomycota</taxon>
        <taxon>Peronosporomycetes</taxon>
        <taxon>Peronosporales</taxon>
        <taxon>Peronosporaceae</taxon>
        <taxon>Phytophthora</taxon>
    </lineage>
</organism>
<dbReference type="EMBL" id="RCML01000614">
    <property type="protein sequence ID" value="KAG2972556.1"/>
    <property type="molecule type" value="Genomic_DNA"/>
</dbReference>
<reference evidence="2" key="1">
    <citation type="submission" date="2018-10" db="EMBL/GenBank/DDBJ databases">
        <title>Effector identification in a new, highly contiguous assembly of the strawberry crown rot pathogen Phytophthora cactorum.</title>
        <authorList>
            <person name="Armitage A.D."/>
            <person name="Nellist C.F."/>
            <person name="Bates H."/>
            <person name="Vickerstaff R.J."/>
            <person name="Harrison R.J."/>
        </authorList>
    </citation>
    <scope>NUCLEOTIDE SEQUENCE</scope>
    <source>
        <strain evidence="2">P415</strain>
    </source>
</reference>
<dbReference type="AlphaFoldDB" id="A0A8T1FC50"/>
<dbReference type="Proteomes" id="UP000697107">
    <property type="component" value="Unassembled WGS sequence"/>
</dbReference>
<dbReference type="VEuPathDB" id="FungiDB:PC110_g17565"/>
<evidence type="ECO:0000313" key="2">
    <source>
        <dbReference type="EMBL" id="KAG2972556.1"/>
    </source>
</evidence>
<gene>
    <name evidence="2" type="ORF">PC118_g15624</name>
</gene>
<sequence>MVSSHEEVAGSVCDSIRASQINTSVVMSQNTIHELFGPESDSEDDDVLHGEFAVAIESEGDVEEHASTQSAMKQDVNFVPEDESLSDYESLSPGASDDEVDADSDDETPDRGVVEEDDILSEDDIVQMDEAFVRSLQVGNGALDKRSKKLREDALRGMD</sequence>
<protein>
    <submittedName>
        <fullName evidence="2">Uncharacterized protein</fullName>
    </submittedName>
</protein>
<evidence type="ECO:0000256" key="1">
    <source>
        <dbReference type="SAM" id="MobiDB-lite"/>
    </source>
</evidence>
<proteinExistence type="predicted"/>
<feature type="region of interest" description="Disordered" evidence="1">
    <location>
        <begin position="58"/>
        <end position="120"/>
    </location>
</feature>
<name>A0A8T1FC50_9STRA</name>